<comment type="caution">
    <text evidence="1">The sequence shown here is derived from an EMBL/GenBank/DDBJ whole genome shotgun (WGS) entry which is preliminary data.</text>
</comment>
<name>A0A8S1ITB2_9CHLO</name>
<sequence length="107" mass="11434">MLLCASASRGSDMERTQRGLSCIGYQQVRWLPLWWDETHDAVGAVSRALPLGVPSSVGHSLQRDGGNMLNNGAPLLSEKGGSVVCHEGDGWSKGPLLLTLFADGEEK</sequence>
<dbReference type="Proteomes" id="UP000708148">
    <property type="component" value="Unassembled WGS sequence"/>
</dbReference>
<keyword evidence="2" id="KW-1185">Reference proteome</keyword>
<dbReference type="AlphaFoldDB" id="A0A8S1ITB2"/>
<proteinExistence type="predicted"/>
<protein>
    <submittedName>
        <fullName evidence="1">Uncharacterized protein</fullName>
    </submittedName>
</protein>
<dbReference type="EMBL" id="CAJHUC010000661">
    <property type="protein sequence ID" value="CAD7697457.1"/>
    <property type="molecule type" value="Genomic_DNA"/>
</dbReference>
<gene>
    <name evidence="1" type="ORF">OSTQU699_LOCUS2818</name>
</gene>
<accession>A0A8S1ITB2</accession>
<organism evidence="1 2">
    <name type="scientific">Ostreobium quekettii</name>
    <dbReference type="NCBI Taxonomy" id="121088"/>
    <lineage>
        <taxon>Eukaryota</taxon>
        <taxon>Viridiplantae</taxon>
        <taxon>Chlorophyta</taxon>
        <taxon>core chlorophytes</taxon>
        <taxon>Ulvophyceae</taxon>
        <taxon>TCBD clade</taxon>
        <taxon>Bryopsidales</taxon>
        <taxon>Ostreobineae</taxon>
        <taxon>Ostreobiaceae</taxon>
        <taxon>Ostreobium</taxon>
    </lineage>
</organism>
<reference evidence="1" key="1">
    <citation type="submission" date="2020-12" db="EMBL/GenBank/DDBJ databases">
        <authorList>
            <person name="Iha C."/>
        </authorList>
    </citation>
    <scope>NUCLEOTIDE SEQUENCE</scope>
</reference>
<evidence type="ECO:0000313" key="1">
    <source>
        <dbReference type="EMBL" id="CAD7697457.1"/>
    </source>
</evidence>
<evidence type="ECO:0000313" key="2">
    <source>
        <dbReference type="Proteomes" id="UP000708148"/>
    </source>
</evidence>